<proteinExistence type="predicted"/>
<accession>A0A8H7TGJ1</accession>
<sequence length="169" mass="19002">MLYSILNLAAFSPAIYWLTERNLPLFMALLFTDEADLKLEQQLKGLAAADKPSSLEKFSSIIPTKASTVLENPPSSVQDGNKPSLEPRTRSFKLPIKNRNKLPDPVYQKGDFVWLTVDGEEGSFKVNIVTDGMWSQANQVWQYQVRQTDGKLYDNGNLVGEGDLHRAKK</sequence>
<comment type="caution">
    <text evidence="2">The sequence shown here is derived from an EMBL/GenBank/DDBJ whole genome shotgun (WGS) entry which is preliminary data.</text>
</comment>
<dbReference type="Proteomes" id="UP000664132">
    <property type="component" value="Unassembled WGS sequence"/>
</dbReference>
<dbReference type="EMBL" id="JAFJYH010000070">
    <property type="protein sequence ID" value="KAG4421189.1"/>
    <property type="molecule type" value="Genomic_DNA"/>
</dbReference>
<name>A0A8H7TGJ1_9HELO</name>
<organism evidence="2 3">
    <name type="scientific">Cadophora malorum</name>
    <dbReference type="NCBI Taxonomy" id="108018"/>
    <lineage>
        <taxon>Eukaryota</taxon>
        <taxon>Fungi</taxon>
        <taxon>Dikarya</taxon>
        <taxon>Ascomycota</taxon>
        <taxon>Pezizomycotina</taxon>
        <taxon>Leotiomycetes</taxon>
        <taxon>Helotiales</taxon>
        <taxon>Ploettnerulaceae</taxon>
        <taxon>Cadophora</taxon>
    </lineage>
</organism>
<feature type="compositionally biased region" description="Polar residues" evidence="1">
    <location>
        <begin position="69"/>
        <end position="81"/>
    </location>
</feature>
<protein>
    <submittedName>
        <fullName evidence="2">Uncharacterized protein</fullName>
    </submittedName>
</protein>
<dbReference type="OrthoDB" id="3448052at2759"/>
<keyword evidence="3" id="KW-1185">Reference proteome</keyword>
<evidence type="ECO:0000313" key="2">
    <source>
        <dbReference type="EMBL" id="KAG4421189.1"/>
    </source>
</evidence>
<reference evidence="2" key="1">
    <citation type="submission" date="2021-02" db="EMBL/GenBank/DDBJ databases">
        <title>Genome sequence Cadophora malorum strain M34.</title>
        <authorList>
            <person name="Stefanovic E."/>
            <person name="Vu D."/>
            <person name="Scully C."/>
            <person name="Dijksterhuis J."/>
            <person name="Roader J."/>
            <person name="Houbraken J."/>
        </authorList>
    </citation>
    <scope>NUCLEOTIDE SEQUENCE</scope>
    <source>
        <strain evidence="2">M34</strain>
    </source>
</reference>
<gene>
    <name evidence="2" type="ORF">IFR04_005709</name>
</gene>
<dbReference type="AlphaFoldDB" id="A0A8H7TGJ1"/>
<evidence type="ECO:0000313" key="3">
    <source>
        <dbReference type="Proteomes" id="UP000664132"/>
    </source>
</evidence>
<feature type="region of interest" description="Disordered" evidence="1">
    <location>
        <begin position="69"/>
        <end position="88"/>
    </location>
</feature>
<evidence type="ECO:0000256" key="1">
    <source>
        <dbReference type="SAM" id="MobiDB-lite"/>
    </source>
</evidence>